<dbReference type="InterPro" id="IPR000182">
    <property type="entry name" value="GNAT_dom"/>
</dbReference>
<keyword evidence="1" id="KW-0808">Transferase</keyword>
<protein>
    <submittedName>
        <fullName evidence="4">GNAT family N-acetyltransferase</fullName>
    </submittedName>
</protein>
<proteinExistence type="predicted"/>
<evidence type="ECO:0000313" key="4">
    <source>
        <dbReference type="EMBL" id="GAA4185050.1"/>
    </source>
</evidence>
<dbReference type="InterPro" id="IPR050832">
    <property type="entry name" value="Bact_Acetyltransf"/>
</dbReference>
<evidence type="ECO:0000256" key="2">
    <source>
        <dbReference type="ARBA" id="ARBA00023315"/>
    </source>
</evidence>
<dbReference type="InterPro" id="IPR016181">
    <property type="entry name" value="Acyl_CoA_acyltransferase"/>
</dbReference>
<keyword evidence="2" id="KW-0012">Acyltransferase</keyword>
<dbReference type="RefSeq" id="WP_344773768.1">
    <property type="nucleotide sequence ID" value="NZ_BAABBX010000005.1"/>
</dbReference>
<dbReference type="CDD" id="cd04301">
    <property type="entry name" value="NAT_SF"/>
    <property type="match status" value="1"/>
</dbReference>
<organism evidence="4 5">
    <name type="scientific">Gryllotalpicola kribbensis</name>
    <dbReference type="NCBI Taxonomy" id="993084"/>
    <lineage>
        <taxon>Bacteria</taxon>
        <taxon>Bacillati</taxon>
        <taxon>Actinomycetota</taxon>
        <taxon>Actinomycetes</taxon>
        <taxon>Micrococcales</taxon>
        <taxon>Microbacteriaceae</taxon>
        <taxon>Gryllotalpicola</taxon>
    </lineage>
</organism>
<dbReference type="Proteomes" id="UP001500213">
    <property type="component" value="Unassembled WGS sequence"/>
</dbReference>
<dbReference type="PANTHER" id="PTHR43877">
    <property type="entry name" value="AMINOALKYLPHOSPHONATE N-ACETYLTRANSFERASE-RELATED-RELATED"/>
    <property type="match status" value="1"/>
</dbReference>
<evidence type="ECO:0000259" key="3">
    <source>
        <dbReference type="PROSITE" id="PS51186"/>
    </source>
</evidence>
<gene>
    <name evidence="4" type="ORF">GCM10022288_06500</name>
</gene>
<dbReference type="EMBL" id="BAABBX010000005">
    <property type="protein sequence ID" value="GAA4185050.1"/>
    <property type="molecule type" value="Genomic_DNA"/>
</dbReference>
<comment type="caution">
    <text evidence="4">The sequence shown here is derived from an EMBL/GenBank/DDBJ whole genome shotgun (WGS) entry which is preliminary data.</text>
</comment>
<feature type="domain" description="N-acetyltransferase" evidence="3">
    <location>
        <begin position="8"/>
        <end position="155"/>
    </location>
</feature>
<dbReference type="PROSITE" id="PS51186">
    <property type="entry name" value="GNAT"/>
    <property type="match status" value="1"/>
</dbReference>
<evidence type="ECO:0000313" key="5">
    <source>
        <dbReference type="Proteomes" id="UP001500213"/>
    </source>
</evidence>
<keyword evidence="5" id="KW-1185">Reference proteome</keyword>
<dbReference type="Gene3D" id="3.40.630.30">
    <property type="match status" value="1"/>
</dbReference>
<sequence>MSGRDGDVRIRNAAPEDAPALVALRLAWERSRSAPTGEEAAYVAAMTTWIAEHRERVIGKLAELDGRIVGMAWLAVVDRVPVPTDFDRRSGEVQSVFVDASLRGRGIGRALMDAIAAEARARGIHRIVLHSTHEGVAFYRRSGWVNAETLLEVEL</sequence>
<dbReference type="SUPFAM" id="SSF55729">
    <property type="entry name" value="Acyl-CoA N-acyltransferases (Nat)"/>
    <property type="match status" value="1"/>
</dbReference>
<reference evidence="5" key="1">
    <citation type="journal article" date="2019" name="Int. J. Syst. Evol. Microbiol.">
        <title>The Global Catalogue of Microorganisms (GCM) 10K type strain sequencing project: providing services to taxonomists for standard genome sequencing and annotation.</title>
        <authorList>
            <consortium name="The Broad Institute Genomics Platform"/>
            <consortium name="The Broad Institute Genome Sequencing Center for Infectious Disease"/>
            <person name="Wu L."/>
            <person name="Ma J."/>
        </authorList>
    </citation>
    <scope>NUCLEOTIDE SEQUENCE [LARGE SCALE GENOMIC DNA]</scope>
    <source>
        <strain evidence="5">JCM 17593</strain>
    </source>
</reference>
<accession>A0ABP8AJL8</accession>
<evidence type="ECO:0000256" key="1">
    <source>
        <dbReference type="ARBA" id="ARBA00022679"/>
    </source>
</evidence>
<name>A0ABP8AJL8_9MICO</name>
<dbReference type="Pfam" id="PF00583">
    <property type="entry name" value="Acetyltransf_1"/>
    <property type="match status" value="1"/>
</dbReference>